<proteinExistence type="predicted"/>
<organism evidence="1 2">
    <name type="scientific">Rubroshorea leprosula</name>
    <dbReference type="NCBI Taxonomy" id="152421"/>
    <lineage>
        <taxon>Eukaryota</taxon>
        <taxon>Viridiplantae</taxon>
        <taxon>Streptophyta</taxon>
        <taxon>Embryophyta</taxon>
        <taxon>Tracheophyta</taxon>
        <taxon>Spermatophyta</taxon>
        <taxon>Magnoliopsida</taxon>
        <taxon>eudicotyledons</taxon>
        <taxon>Gunneridae</taxon>
        <taxon>Pentapetalae</taxon>
        <taxon>rosids</taxon>
        <taxon>malvids</taxon>
        <taxon>Malvales</taxon>
        <taxon>Dipterocarpaceae</taxon>
        <taxon>Rubroshorea</taxon>
    </lineage>
</organism>
<comment type="caution">
    <text evidence="1">The sequence shown here is derived from an EMBL/GenBank/DDBJ whole genome shotgun (WGS) entry which is preliminary data.</text>
</comment>
<evidence type="ECO:0000313" key="1">
    <source>
        <dbReference type="EMBL" id="GKV15802.1"/>
    </source>
</evidence>
<gene>
    <name evidence="1" type="ORF">SLEP1_g26552</name>
</gene>
<dbReference type="AlphaFoldDB" id="A0AAV5JWQ3"/>
<evidence type="ECO:0000313" key="2">
    <source>
        <dbReference type="Proteomes" id="UP001054252"/>
    </source>
</evidence>
<keyword evidence="2" id="KW-1185">Reference proteome</keyword>
<reference evidence="1 2" key="1">
    <citation type="journal article" date="2021" name="Commun. Biol.">
        <title>The genome of Shorea leprosula (Dipterocarpaceae) highlights the ecological relevance of drought in aseasonal tropical rainforests.</title>
        <authorList>
            <person name="Ng K.K.S."/>
            <person name="Kobayashi M.J."/>
            <person name="Fawcett J.A."/>
            <person name="Hatakeyama M."/>
            <person name="Paape T."/>
            <person name="Ng C.H."/>
            <person name="Ang C.C."/>
            <person name="Tnah L.H."/>
            <person name="Lee C.T."/>
            <person name="Nishiyama T."/>
            <person name="Sese J."/>
            <person name="O'Brien M.J."/>
            <person name="Copetti D."/>
            <person name="Mohd Noor M.I."/>
            <person name="Ong R.C."/>
            <person name="Putra M."/>
            <person name="Sireger I.Z."/>
            <person name="Indrioko S."/>
            <person name="Kosugi Y."/>
            <person name="Izuno A."/>
            <person name="Isagi Y."/>
            <person name="Lee S.L."/>
            <person name="Shimizu K.K."/>
        </authorList>
    </citation>
    <scope>NUCLEOTIDE SEQUENCE [LARGE SCALE GENOMIC DNA]</scope>
    <source>
        <strain evidence="1">214</strain>
    </source>
</reference>
<accession>A0AAV5JWQ3</accession>
<sequence>MDGGNRCIYSCSAPTFLLGHAGFFFFLTPTAPEKEAQALTSIS</sequence>
<dbReference type="Proteomes" id="UP001054252">
    <property type="component" value="Unassembled WGS sequence"/>
</dbReference>
<name>A0AAV5JWQ3_9ROSI</name>
<protein>
    <submittedName>
        <fullName evidence="1">Uncharacterized protein</fullName>
    </submittedName>
</protein>
<dbReference type="EMBL" id="BPVZ01000044">
    <property type="protein sequence ID" value="GKV15802.1"/>
    <property type="molecule type" value="Genomic_DNA"/>
</dbReference>